<feature type="compositionally biased region" description="Pro residues" evidence="1">
    <location>
        <begin position="1"/>
        <end position="11"/>
    </location>
</feature>
<organism evidence="2 3">
    <name type="scientific">Elysia marginata</name>
    <dbReference type="NCBI Taxonomy" id="1093978"/>
    <lineage>
        <taxon>Eukaryota</taxon>
        <taxon>Metazoa</taxon>
        <taxon>Spiralia</taxon>
        <taxon>Lophotrochozoa</taxon>
        <taxon>Mollusca</taxon>
        <taxon>Gastropoda</taxon>
        <taxon>Heterobranchia</taxon>
        <taxon>Euthyneura</taxon>
        <taxon>Panpulmonata</taxon>
        <taxon>Sacoglossa</taxon>
        <taxon>Placobranchoidea</taxon>
        <taxon>Plakobranchidae</taxon>
        <taxon>Elysia</taxon>
    </lineage>
</organism>
<protein>
    <submittedName>
        <fullName evidence="2">Collagen alpha-1(XXV) chain</fullName>
    </submittedName>
</protein>
<evidence type="ECO:0000313" key="3">
    <source>
        <dbReference type="Proteomes" id="UP000762676"/>
    </source>
</evidence>
<evidence type="ECO:0000256" key="1">
    <source>
        <dbReference type="SAM" id="MobiDB-lite"/>
    </source>
</evidence>
<dbReference type="Proteomes" id="UP000762676">
    <property type="component" value="Unassembled WGS sequence"/>
</dbReference>
<feature type="compositionally biased region" description="Basic and acidic residues" evidence="1">
    <location>
        <begin position="179"/>
        <end position="193"/>
    </location>
</feature>
<evidence type="ECO:0000313" key="2">
    <source>
        <dbReference type="EMBL" id="GFR94424.1"/>
    </source>
</evidence>
<dbReference type="AlphaFoldDB" id="A0AAV4H9M7"/>
<accession>A0AAV4H9M7</accession>
<dbReference type="PANTHER" id="PTHR24023">
    <property type="entry name" value="COLLAGEN ALPHA"/>
    <property type="match status" value="1"/>
</dbReference>
<dbReference type="GO" id="GO:0031012">
    <property type="term" value="C:extracellular matrix"/>
    <property type="evidence" value="ECO:0007669"/>
    <property type="project" value="TreeGrafter"/>
</dbReference>
<reference evidence="2 3" key="1">
    <citation type="journal article" date="2021" name="Elife">
        <title>Chloroplast acquisition without the gene transfer in kleptoplastic sea slugs, Plakobranchus ocellatus.</title>
        <authorList>
            <person name="Maeda T."/>
            <person name="Takahashi S."/>
            <person name="Yoshida T."/>
            <person name="Shimamura S."/>
            <person name="Takaki Y."/>
            <person name="Nagai Y."/>
            <person name="Toyoda A."/>
            <person name="Suzuki Y."/>
            <person name="Arimoto A."/>
            <person name="Ishii H."/>
            <person name="Satoh N."/>
            <person name="Nishiyama T."/>
            <person name="Hasebe M."/>
            <person name="Maruyama T."/>
            <person name="Minagawa J."/>
            <person name="Obokata J."/>
            <person name="Shigenobu S."/>
        </authorList>
    </citation>
    <scope>NUCLEOTIDE SEQUENCE [LARGE SCALE GENOMIC DNA]</scope>
</reference>
<feature type="region of interest" description="Disordered" evidence="1">
    <location>
        <begin position="155"/>
        <end position="210"/>
    </location>
</feature>
<dbReference type="EMBL" id="BMAT01008886">
    <property type="protein sequence ID" value="GFR94424.1"/>
    <property type="molecule type" value="Genomic_DNA"/>
</dbReference>
<sequence>MEKPLPGPLGPPGQWIEKPLSGPLGPPGRWENKPLPGPPGPPGQWMEKPLPGPPGPPGQWMEKPLPGPPGPPGKWMEKPLPGPPGPPGQWMEKQLPGPPGPPGQWMEKPLPGPPGPPGQWMEKPLPGPPGPPGQRMEKPLECSKPWSYRTHDTLSTAEDAAKSKEWAFGPSGTQGAQRKWTESKVSAEARDDETCGTVGKTINPQGPPVKWSEITLTGLEKVVPPPPPPPPGPPDWEKYVESFVKRVGNDIRRPPRDTYAWSENVKSPVAALSGPTGPPGQWAHRDMNARNKEFGQNEQIMAASVKREDKAEDLNCRSCRCSESVASWIDRKGPWIYGTHKIDVVKLQRQALKEEATRSPRRSGQCILTEGYLANLSRDEGWRENFEGNQNITKTLSVITYATDWMGSKGNISWQVQANLAGSMQIF</sequence>
<dbReference type="PANTHER" id="PTHR24023:SF1082">
    <property type="entry name" value="COLLAGEN TRIPLE HELIX REPEAT"/>
    <property type="match status" value="1"/>
</dbReference>
<dbReference type="GO" id="GO:0005581">
    <property type="term" value="C:collagen trimer"/>
    <property type="evidence" value="ECO:0007669"/>
    <property type="project" value="UniProtKB-KW"/>
</dbReference>
<comment type="caution">
    <text evidence="2">The sequence shown here is derived from an EMBL/GenBank/DDBJ whole genome shotgun (WGS) entry which is preliminary data.</text>
</comment>
<keyword evidence="3" id="KW-1185">Reference proteome</keyword>
<dbReference type="InterPro" id="IPR050149">
    <property type="entry name" value="Collagen_superfamily"/>
</dbReference>
<name>A0AAV4H9M7_9GAST</name>
<dbReference type="GO" id="GO:0030198">
    <property type="term" value="P:extracellular matrix organization"/>
    <property type="evidence" value="ECO:0007669"/>
    <property type="project" value="TreeGrafter"/>
</dbReference>
<feature type="region of interest" description="Disordered" evidence="1">
    <location>
        <begin position="1"/>
        <end position="140"/>
    </location>
</feature>
<proteinExistence type="predicted"/>
<dbReference type="GO" id="GO:0030020">
    <property type="term" value="F:extracellular matrix structural constituent conferring tensile strength"/>
    <property type="evidence" value="ECO:0007669"/>
    <property type="project" value="TreeGrafter"/>
</dbReference>
<keyword evidence="2" id="KW-0176">Collagen</keyword>
<dbReference type="GO" id="GO:0005615">
    <property type="term" value="C:extracellular space"/>
    <property type="evidence" value="ECO:0007669"/>
    <property type="project" value="TreeGrafter"/>
</dbReference>
<gene>
    <name evidence="2" type="ORF">ElyMa_004402700</name>
</gene>